<dbReference type="Gramene" id="ERN03856">
    <property type="protein sequence ID" value="ERN03856"/>
    <property type="gene ID" value="AMTR_s00078p00155760"/>
</dbReference>
<dbReference type="EMBL" id="KI394330">
    <property type="protein sequence ID" value="ERN03856.1"/>
    <property type="molecule type" value="Genomic_DNA"/>
</dbReference>
<evidence type="ECO:0000313" key="5">
    <source>
        <dbReference type="EMBL" id="ERN03856.1"/>
    </source>
</evidence>
<dbReference type="PANTHER" id="PTHR46477">
    <property type="entry name" value="CYSTEINE/HISTIDINE-RICH C1 DOMAIN FAMILY PROTEIN"/>
    <property type="match status" value="1"/>
</dbReference>
<dbReference type="PANTHER" id="PTHR46477:SF3">
    <property type="entry name" value="CYSTEINE_HISTIDINE-RICH C1 DOMAIN FAMILY PROTEIN"/>
    <property type="match status" value="1"/>
</dbReference>
<dbReference type="Pfam" id="PF03107">
    <property type="entry name" value="C1_2"/>
    <property type="match status" value="1"/>
</dbReference>
<dbReference type="Proteomes" id="UP000017836">
    <property type="component" value="Unassembled WGS sequence"/>
</dbReference>
<dbReference type="GO" id="GO:0046872">
    <property type="term" value="F:metal ion binding"/>
    <property type="evidence" value="ECO:0007669"/>
    <property type="project" value="UniProtKB-KW"/>
</dbReference>
<evidence type="ECO:0000313" key="6">
    <source>
        <dbReference type="Proteomes" id="UP000017836"/>
    </source>
</evidence>
<reference evidence="6" key="1">
    <citation type="journal article" date="2013" name="Science">
        <title>The Amborella genome and the evolution of flowering plants.</title>
        <authorList>
            <consortium name="Amborella Genome Project"/>
        </authorList>
    </citation>
    <scope>NUCLEOTIDE SEQUENCE [LARGE SCALE GENOMIC DNA]</scope>
</reference>
<organism evidence="5 6">
    <name type="scientific">Amborella trichopoda</name>
    <dbReference type="NCBI Taxonomy" id="13333"/>
    <lineage>
        <taxon>Eukaryota</taxon>
        <taxon>Viridiplantae</taxon>
        <taxon>Streptophyta</taxon>
        <taxon>Embryophyta</taxon>
        <taxon>Tracheophyta</taxon>
        <taxon>Spermatophyta</taxon>
        <taxon>Magnoliopsida</taxon>
        <taxon>Amborellales</taxon>
        <taxon>Amborellaceae</taxon>
        <taxon>Amborella</taxon>
    </lineage>
</organism>
<accession>W1P8C5</accession>
<name>W1P8C5_AMBTC</name>
<dbReference type="SUPFAM" id="SSF57889">
    <property type="entry name" value="Cysteine-rich domain"/>
    <property type="match status" value="2"/>
</dbReference>
<evidence type="ECO:0000256" key="3">
    <source>
        <dbReference type="ARBA" id="ARBA00022833"/>
    </source>
</evidence>
<evidence type="ECO:0000256" key="1">
    <source>
        <dbReference type="ARBA" id="ARBA00022723"/>
    </source>
</evidence>
<gene>
    <name evidence="5" type="ORF">AMTR_s00078p00155760</name>
</gene>
<sequence>MRAKESIIRCPGHHEMVSLSSPPYPNGEFRCDDCGQVGSGAVYHCGHCNFDLHLHCTEKVSRLPVIVTCPAHHEMDWLPSSPYPSGEVRCDRCSRSVLGSLYHCGRCHFDLHFYCTASAVSQLDGVLGAPAAEGFVGGAAEASQIKDVPGGPATGGVVDCAAEATPIKDVPAEGAVRGAAEATQIKDVPGVPLAVGLDDGAVNESGKLIGNDAVRDEKKGCWASCLSFFLTWFKR</sequence>
<dbReference type="InterPro" id="IPR046349">
    <property type="entry name" value="C1-like_sf"/>
</dbReference>
<keyword evidence="1" id="KW-0479">Metal-binding</keyword>
<proteinExistence type="predicted"/>
<keyword evidence="3" id="KW-0862">Zinc</keyword>
<protein>
    <recommendedName>
        <fullName evidence="4">Phorbol-ester/DAG-type domain-containing protein</fullName>
    </recommendedName>
</protein>
<dbReference type="InterPro" id="IPR004146">
    <property type="entry name" value="DC1"/>
</dbReference>
<dbReference type="HOGENOM" id="CLU_103101_0_0_1"/>
<evidence type="ECO:0000259" key="4">
    <source>
        <dbReference type="PROSITE" id="PS50081"/>
    </source>
</evidence>
<keyword evidence="2" id="KW-0677">Repeat</keyword>
<evidence type="ECO:0000256" key="2">
    <source>
        <dbReference type="ARBA" id="ARBA00022737"/>
    </source>
</evidence>
<dbReference type="PROSITE" id="PS50081">
    <property type="entry name" value="ZF_DAG_PE_2"/>
    <property type="match status" value="1"/>
</dbReference>
<dbReference type="AlphaFoldDB" id="W1P8C5"/>
<keyword evidence="6" id="KW-1185">Reference proteome</keyword>
<feature type="domain" description="Phorbol-ester/DAG-type" evidence="4">
    <location>
        <begin position="13"/>
        <end position="69"/>
    </location>
</feature>
<dbReference type="InterPro" id="IPR002219">
    <property type="entry name" value="PKC_DAG/PE"/>
</dbReference>